<evidence type="ECO:0000313" key="4">
    <source>
        <dbReference type="EMBL" id="AUJ32514.1"/>
    </source>
</evidence>
<dbReference type="CDD" id="cd00118">
    <property type="entry name" value="LysM"/>
    <property type="match status" value="1"/>
</dbReference>
<dbReference type="InterPro" id="IPR018392">
    <property type="entry name" value="LysM"/>
</dbReference>
<gene>
    <name evidence="4" type="ORF">BSQ50_08070</name>
</gene>
<evidence type="ECO:0000256" key="2">
    <source>
        <dbReference type="SAM" id="Phobius"/>
    </source>
</evidence>
<feature type="compositionally biased region" description="Low complexity" evidence="1">
    <location>
        <begin position="158"/>
        <end position="175"/>
    </location>
</feature>
<reference evidence="4 5" key="1">
    <citation type="submission" date="2016-11" db="EMBL/GenBank/DDBJ databases">
        <title>Interaction between Lactobacillus species and yeast in water kefir.</title>
        <authorList>
            <person name="Behr J."/>
            <person name="Xu D."/>
            <person name="Vogel R.F."/>
        </authorList>
    </citation>
    <scope>NUCLEOTIDE SEQUENCE [LARGE SCALE GENOMIC DNA]</scope>
    <source>
        <strain evidence="4 5">TMW 1.1827</strain>
    </source>
</reference>
<dbReference type="Gene3D" id="3.10.350.10">
    <property type="entry name" value="LysM domain"/>
    <property type="match status" value="1"/>
</dbReference>
<dbReference type="RefSeq" id="WP_057884828.1">
    <property type="nucleotide sequence ID" value="NZ_CP018180.1"/>
</dbReference>
<keyword evidence="2" id="KW-0812">Transmembrane</keyword>
<dbReference type="InterPro" id="IPR036779">
    <property type="entry name" value="LysM_dom_sf"/>
</dbReference>
<evidence type="ECO:0000259" key="3">
    <source>
        <dbReference type="PROSITE" id="PS51782"/>
    </source>
</evidence>
<feature type="region of interest" description="Disordered" evidence="1">
    <location>
        <begin position="156"/>
        <end position="175"/>
    </location>
</feature>
<dbReference type="SUPFAM" id="SSF54106">
    <property type="entry name" value="LysM domain"/>
    <property type="match status" value="1"/>
</dbReference>
<dbReference type="PROSITE" id="PS51782">
    <property type="entry name" value="LYSM"/>
    <property type="match status" value="1"/>
</dbReference>
<feature type="transmembrane region" description="Helical" evidence="2">
    <location>
        <begin position="12"/>
        <end position="31"/>
    </location>
</feature>
<keyword evidence="2" id="KW-0472">Membrane</keyword>
<protein>
    <recommendedName>
        <fullName evidence="3">LysM domain-containing protein</fullName>
    </recommendedName>
</protein>
<dbReference type="Pfam" id="PF01476">
    <property type="entry name" value="LysM"/>
    <property type="match status" value="1"/>
</dbReference>
<dbReference type="GeneID" id="78520925"/>
<feature type="domain" description="LysM" evidence="3">
    <location>
        <begin position="110"/>
        <end position="153"/>
    </location>
</feature>
<keyword evidence="2" id="KW-1133">Transmembrane helix</keyword>
<dbReference type="GO" id="GO:0008932">
    <property type="term" value="F:lytic endotransglycosylase activity"/>
    <property type="evidence" value="ECO:0007669"/>
    <property type="project" value="TreeGrafter"/>
</dbReference>
<sequence>MSRRSKHQVNKKVWFGILLVVILLIVGFIGFRSRVVNARIQSFFGDNQTAQKIEYQKQRQTAQKKYGKVSQSSNSSSTKKTQKSYSSTNRTEKHSSSSAITSSSKNGSYRYYVVKSGDTLSSIAANYGTTATAIMNLNDLTTGTISTGTTLKLPAAASSTGTNSTYTSSNTTTNE</sequence>
<feature type="compositionally biased region" description="Low complexity" evidence="1">
    <location>
        <begin position="70"/>
        <end position="89"/>
    </location>
</feature>
<feature type="region of interest" description="Disordered" evidence="1">
    <location>
        <begin position="61"/>
        <end position="104"/>
    </location>
</feature>
<organism evidence="4 5">
    <name type="scientific">Liquorilactobacillus nagelii</name>
    <dbReference type="NCBI Taxonomy" id="82688"/>
    <lineage>
        <taxon>Bacteria</taxon>
        <taxon>Bacillati</taxon>
        <taxon>Bacillota</taxon>
        <taxon>Bacilli</taxon>
        <taxon>Lactobacillales</taxon>
        <taxon>Lactobacillaceae</taxon>
        <taxon>Liquorilactobacillus</taxon>
    </lineage>
</organism>
<dbReference type="PANTHER" id="PTHR33734">
    <property type="entry name" value="LYSM DOMAIN-CONTAINING GPI-ANCHORED PROTEIN 2"/>
    <property type="match status" value="1"/>
</dbReference>
<keyword evidence="5" id="KW-1185">Reference proteome</keyword>
<dbReference type="KEGG" id="lng:BSQ50_08070"/>
<dbReference type="AlphaFoldDB" id="A0A3Q8CH43"/>
<dbReference type="Proteomes" id="UP000324497">
    <property type="component" value="Chromosome"/>
</dbReference>
<dbReference type="EMBL" id="CP018180">
    <property type="protein sequence ID" value="AUJ32514.1"/>
    <property type="molecule type" value="Genomic_DNA"/>
</dbReference>
<evidence type="ECO:0000313" key="5">
    <source>
        <dbReference type="Proteomes" id="UP000324497"/>
    </source>
</evidence>
<accession>A0A3Q8CH43</accession>
<dbReference type="SMART" id="SM00257">
    <property type="entry name" value="LysM"/>
    <property type="match status" value="1"/>
</dbReference>
<dbReference type="PANTHER" id="PTHR33734:SF22">
    <property type="entry name" value="MEMBRANE-BOUND LYTIC MUREIN TRANSGLYCOSYLASE D"/>
    <property type="match status" value="1"/>
</dbReference>
<proteinExistence type="predicted"/>
<evidence type="ECO:0000256" key="1">
    <source>
        <dbReference type="SAM" id="MobiDB-lite"/>
    </source>
</evidence>
<name>A0A3Q8CH43_9LACO</name>